<proteinExistence type="predicted"/>
<dbReference type="InterPro" id="IPR027417">
    <property type="entry name" value="P-loop_NTPase"/>
</dbReference>
<dbReference type="Pfam" id="PF13365">
    <property type="entry name" value="Trypsin_2"/>
    <property type="match status" value="1"/>
</dbReference>
<accession>A0ABV9CU84</accession>
<dbReference type="InterPro" id="IPR009003">
    <property type="entry name" value="Peptidase_S1_PA"/>
</dbReference>
<dbReference type="Gene3D" id="3.40.50.300">
    <property type="entry name" value="P-loop containing nucleotide triphosphate hydrolases"/>
    <property type="match status" value="1"/>
</dbReference>
<dbReference type="PANTHER" id="PTHR46844">
    <property type="entry name" value="SLR5058 PROTEIN"/>
    <property type="match status" value="1"/>
</dbReference>
<protein>
    <submittedName>
        <fullName evidence="1">Trypsin-like peptidase domain-containing protein</fullName>
    </submittedName>
</protein>
<keyword evidence="2" id="KW-1185">Reference proteome</keyword>
<comment type="caution">
    <text evidence="1">The sequence shown here is derived from an EMBL/GenBank/DDBJ whole genome shotgun (WGS) entry which is preliminary data.</text>
</comment>
<sequence length="1211" mass="129388">MTADRSRLRSAFCESTLALGHRGREGTGFFAAPGLVVTCAHVVAPADRPPPAFVEAVWGELSLDLEVVPGRVRAAVRGGPDLALLRTPPDLEHPFVSLSEAAEPGDELWIYGYPSGRYRGGEPVRAFCEGVSVRAGATRLLRVAGGRASPGHSGAPVLNWRTGSVCGVVRLDELVEGDTPVVRLVPAAAILAAFPEVGGAQRSNTANRAWFDLLSADQLRAAGRRHLSGPLRAYLEGARDAAREHPYSLTGVNAPPLHKVYLRQPASRVPEERPEEGTTTVGHEAVQADDIVRLYCGAQIIGGPGAGKSSLLRHITDVAATGWLEGREADFVPILVHISALVRRRSLPEALAAGVTDLLGIGLAHGGLAELFAEEPLPGVRWLVLVDGADEVSHREDRDTTLGRIARLRRGSAHMRFVVASRPLPAHSLNRLVTDDSPSFVIEPFTDEQLGTFATGWFEALGLPRPKETSTRFVEQLERGGIRQLAHIPLLATMLCVVFAADPGRRLPLSRAELYDRFVQRLLAKAMEAVDIRAQLREQARPYGHDAERAVERLLDNLLPVLSELAHRRQYTVAAPDPPTAAVLAPPPGMSAERWEAVVAEALRQSGLVVQRRTGEFVFIHHTIQEYLTARFLAGRHPRPRRFGRAGLLLAPQDRWPWPDAEVKLFLAAIWAREPAGLKAPLARLLRRGRRVTNAEFVAELARQGVRLPPEVHRKAVAAFRDMLLAPPSGGERWMDVARSLADLDVAVCVSTLERVADDRRRNGFHRWDAARALLGLDEGRGVRALGALIDDETLAYEDLMAAHTLLQHDRDQGVDALRRIGRTSGGDSGRRLDAARDLLTHHPAHGMDTLDFLARDATAQPAHRLSAAQLLVNVDLPRGCAALCAIAEDAEAGDGTRAAAAEQLIREDGPTAVRALEAVACDTAAGQATRLKAAGLLAGQEGARGLVVLRALAKDDGGDPEVRVEAARLAGAVDTRAGEDLLESLVADSGLAAGHRERAGRELAVTDAGRAVAALATAAGDSQLGAMDRCRLGVVAAELDPAAGAAVLTALAGDAEVPGRQRVEAAAALAEVDRAAGTRLLAELAEGSSLGGGHRLRAAQALMPLDAKRAKRVLTDLATRYSSGGTAVLAAKAMAMADKESAVRLLALIAADGRLTAEERAAAVKAIRSLDPERGAAEAADLVRDLKSYLDRPGLGDFERIEIRRVIAGM</sequence>
<name>A0ABV9CU84_9ACTN</name>
<dbReference type="SUPFAM" id="SSF50494">
    <property type="entry name" value="Trypsin-like serine proteases"/>
    <property type="match status" value="1"/>
</dbReference>
<dbReference type="RefSeq" id="WP_380852071.1">
    <property type="nucleotide sequence ID" value="NZ_JBHSFP010000060.1"/>
</dbReference>
<evidence type="ECO:0000313" key="1">
    <source>
        <dbReference type="EMBL" id="MFC4536846.1"/>
    </source>
</evidence>
<dbReference type="PANTHER" id="PTHR46844:SF1">
    <property type="entry name" value="SLR5058 PROTEIN"/>
    <property type="match status" value="1"/>
</dbReference>
<reference evidence="2" key="1">
    <citation type="journal article" date="2019" name="Int. J. Syst. Evol. Microbiol.">
        <title>The Global Catalogue of Microorganisms (GCM) 10K type strain sequencing project: providing services to taxonomists for standard genome sequencing and annotation.</title>
        <authorList>
            <consortium name="The Broad Institute Genomics Platform"/>
            <consortium name="The Broad Institute Genome Sequencing Center for Infectious Disease"/>
            <person name="Wu L."/>
            <person name="Ma J."/>
        </authorList>
    </citation>
    <scope>NUCLEOTIDE SEQUENCE [LARGE SCALE GENOMIC DNA]</scope>
    <source>
        <strain evidence="2">CGMCC 4.7132</strain>
    </source>
</reference>
<organism evidence="1 2">
    <name type="scientific">Sphaerisporangium dianthi</name>
    <dbReference type="NCBI Taxonomy" id="1436120"/>
    <lineage>
        <taxon>Bacteria</taxon>
        <taxon>Bacillati</taxon>
        <taxon>Actinomycetota</taxon>
        <taxon>Actinomycetes</taxon>
        <taxon>Streptosporangiales</taxon>
        <taxon>Streptosporangiaceae</taxon>
        <taxon>Sphaerisporangium</taxon>
    </lineage>
</organism>
<gene>
    <name evidence="1" type="ORF">ACFO60_39265</name>
</gene>
<dbReference type="EMBL" id="JBHSFP010000060">
    <property type="protein sequence ID" value="MFC4536846.1"/>
    <property type="molecule type" value="Genomic_DNA"/>
</dbReference>
<dbReference type="Proteomes" id="UP001596004">
    <property type="component" value="Unassembled WGS sequence"/>
</dbReference>
<dbReference type="SUPFAM" id="SSF52540">
    <property type="entry name" value="P-loop containing nucleoside triphosphate hydrolases"/>
    <property type="match status" value="1"/>
</dbReference>
<evidence type="ECO:0000313" key="2">
    <source>
        <dbReference type="Proteomes" id="UP001596004"/>
    </source>
</evidence>
<dbReference type="Gene3D" id="2.40.10.120">
    <property type="match status" value="1"/>
</dbReference>